<organism evidence="1">
    <name type="scientific">Arundo donax</name>
    <name type="common">Giant reed</name>
    <name type="synonym">Donax arundinaceus</name>
    <dbReference type="NCBI Taxonomy" id="35708"/>
    <lineage>
        <taxon>Eukaryota</taxon>
        <taxon>Viridiplantae</taxon>
        <taxon>Streptophyta</taxon>
        <taxon>Embryophyta</taxon>
        <taxon>Tracheophyta</taxon>
        <taxon>Spermatophyta</taxon>
        <taxon>Magnoliopsida</taxon>
        <taxon>Liliopsida</taxon>
        <taxon>Poales</taxon>
        <taxon>Poaceae</taxon>
        <taxon>PACMAD clade</taxon>
        <taxon>Arundinoideae</taxon>
        <taxon>Arundineae</taxon>
        <taxon>Arundo</taxon>
    </lineage>
</organism>
<reference evidence="1" key="1">
    <citation type="submission" date="2014-09" db="EMBL/GenBank/DDBJ databases">
        <authorList>
            <person name="Magalhaes I.L.F."/>
            <person name="Oliveira U."/>
            <person name="Santos F.R."/>
            <person name="Vidigal T.H.D.A."/>
            <person name="Brescovit A.D."/>
            <person name="Santos A.J."/>
        </authorList>
    </citation>
    <scope>NUCLEOTIDE SEQUENCE</scope>
    <source>
        <tissue evidence="1">Shoot tissue taken approximately 20 cm above the soil surface</tissue>
    </source>
</reference>
<proteinExistence type="predicted"/>
<accession>A0A0A9AQ65</accession>
<name>A0A0A9AQ65_ARUDO</name>
<protein>
    <submittedName>
        <fullName evidence="1">Uncharacterized protein</fullName>
    </submittedName>
</protein>
<evidence type="ECO:0000313" key="1">
    <source>
        <dbReference type="EMBL" id="JAD53874.1"/>
    </source>
</evidence>
<dbReference type="EMBL" id="GBRH01244021">
    <property type="protein sequence ID" value="JAD53874.1"/>
    <property type="molecule type" value="Transcribed_RNA"/>
</dbReference>
<reference evidence="1" key="2">
    <citation type="journal article" date="2015" name="Data Brief">
        <title>Shoot transcriptome of the giant reed, Arundo donax.</title>
        <authorList>
            <person name="Barrero R.A."/>
            <person name="Guerrero F.D."/>
            <person name="Moolhuijzen P."/>
            <person name="Goolsby J.A."/>
            <person name="Tidwell J."/>
            <person name="Bellgard S.E."/>
            <person name="Bellgard M.I."/>
        </authorList>
    </citation>
    <scope>NUCLEOTIDE SEQUENCE</scope>
    <source>
        <tissue evidence="1">Shoot tissue taken approximately 20 cm above the soil surface</tissue>
    </source>
</reference>
<sequence length="26" mass="3137">MWKYKSNVYPQQNRYGSPGVCTFRIL</sequence>
<dbReference type="AlphaFoldDB" id="A0A0A9AQ65"/>